<organism evidence="2 3">
    <name type="scientific">Mycena albidolilacea</name>
    <dbReference type="NCBI Taxonomy" id="1033008"/>
    <lineage>
        <taxon>Eukaryota</taxon>
        <taxon>Fungi</taxon>
        <taxon>Dikarya</taxon>
        <taxon>Basidiomycota</taxon>
        <taxon>Agaricomycotina</taxon>
        <taxon>Agaricomycetes</taxon>
        <taxon>Agaricomycetidae</taxon>
        <taxon>Agaricales</taxon>
        <taxon>Marasmiineae</taxon>
        <taxon>Mycenaceae</taxon>
        <taxon>Mycena</taxon>
    </lineage>
</organism>
<gene>
    <name evidence="2" type="ORF">DFH08DRAFT_857045</name>
</gene>
<dbReference type="Proteomes" id="UP001218218">
    <property type="component" value="Unassembled WGS sequence"/>
</dbReference>
<evidence type="ECO:0000313" key="2">
    <source>
        <dbReference type="EMBL" id="KAJ7353543.1"/>
    </source>
</evidence>
<evidence type="ECO:0000313" key="3">
    <source>
        <dbReference type="Proteomes" id="UP001218218"/>
    </source>
</evidence>
<feature type="region of interest" description="Disordered" evidence="1">
    <location>
        <begin position="141"/>
        <end position="164"/>
    </location>
</feature>
<evidence type="ECO:0000256" key="1">
    <source>
        <dbReference type="SAM" id="MobiDB-lite"/>
    </source>
</evidence>
<feature type="compositionally biased region" description="Basic residues" evidence="1">
    <location>
        <begin position="21"/>
        <end position="47"/>
    </location>
</feature>
<name>A0AAD7ABP1_9AGAR</name>
<reference evidence="2" key="1">
    <citation type="submission" date="2023-03" db="EMBL/GenBank/DDBJ databases">
        <title>Massive genome expansion in bonnet fungi (Mycena s.s.) driven by repeated elements and novel gene families across ecological guilds.</title>
        <authorList>
            <consortium name="Lawrence Berkeley National Laboratory"/>
            <person name="Harder C.B."/>
            <person name="Miyauchi S."/>
            <person name="Viragh M."/>
            <person name="Kuo A."/>
            <person name="Thoen E."/>
            <person name="Andreopoulos B."/>
            <person name="Lu D."/>
            <person name="Skrede I."/>
            <person name="Drula E."/>
            <person name="Henrissat B."/>
            <person name="Morin E."/>
            <person name="Kohler A."/>
            <person name="Barry K."/>
            <person name="LaButti K."/>
            <person name="Morin E."/>
            <person name="Salamov A."/>
            <person name="Lipzen A."/>
            <person name="Mereny Z."/>
            <person name="Hegedus B."/>
            <person name="Baldrian P."/>
            <person name="Stursova M."/>
            <person name="Weitz H."/>
            <person name="Taylor A."/>
            <person name="Grigoriev I.V."/>
            <person name="Nagy L.G."/>
            <person name="Martin F."/>
            <person name="Kauserud H."/>
        </authorList>
    </citation>
    <scope>NUCLEOTIDE SEQUENCE</scope>
    <source>
        <strain evidence="2">CBHHK002</strain>
    </source>
</reference>
<dbReference type="AlphaFoldDB" id="A0AAD7ABP1"/>
<protein>
    <submittedName>
        <fullName evidence="2">Uncharacterized protein</fullName>
    </submittedName>
</protein>
<feature type="compositionally biased region" description="Basic and acidic residues" evidence="1">
    <location>
        <begin position="150"/>
        <end position="164"/>
    </location>
</feature>
<comment type="caution">
    <text evidence="2">The sequence shown here is derived from an EMBL/GenBank/DDBJ whole genome shotgun (WGS) entry which is preliminary data.</text>
</comment>
<sequence>MQQGGRKETTALCLHSSYTRRNPHRLQKRPTRRKHRTRRARDLHKSRHSTRIFHSRALTSLLPLSAFPQSSPLPPRRAIPSILRRLTLHCTRRLLSIHTTGQRATLTSRSLPRFNTPSIRRQMGHLFQSRLHRRADTVFPRSWIEPNPPGKEKERRGSHDGAVG</sequence>
<proteinExistence type="predicted"/>
<accession>A0AAD7ABP1</accession>
<feature type="region of interest" description="Disordered" evidence="1">
    <location>
        <begin position="1"/>
        <end position="47"/>
    </location>
</feature>
<dbReference type="EMBL" id="JARIHO010000011">
    <property type="protein sequence ID" value="KAJ7353543.1"/>
    <property type="molecule type" value="Genomic_DNA"/>
</dbReference>
<keyword evidence="3" id="KW-1185">Reference proteome</keyword>